<dbReference type="Proteomes" id="UP000645555">
    <property type="component" value="Unassembled WGS sequence"/>
</dbReference>
<dbReference type="RefSeq" id="WP_229915967.1">
    <property type="nucleotide sequence ID" value="NZ_BMWD01000001.1"/>
</dbReference>
<feature type="compositionally biased region" description="Low complexity" evidence="1">
    <location>
        <begin position="255"/>
        <end position="267"/>
    </location>
</feature>
<gene>
    <name evidence="2" type="ORF">GCM10010515_02800</name>
</gene>
<feature type="compositionally biased region" description="Acidic residues" evidence="1">
    <location>
        <begin position="201"/>
        <end position="223"/>
    </location>
</feature>
<evidence type="ECO:0000256" key="1">
    <source>
        <dbReference type="SAM" id="MobiDB-lite"/>
    </source>
</evidence>
<reference evidence="2" key="1">
    <citation type="journal article" date="2014" name="Int. J. Syst. Evol. Microbiol.">
        <title>Complete genome sequence of Corynebacterium casei LMG S-19264T (=DSM 44701T), isolated from a smear-ripened cheese.</title>
        <authorList>
            <consortium name="US DOE Joint Genome Institute (JGI-PGF)"/>
            <person name="Walter F."/>
            <person name="Albersmeier A."/>
            <person name="Kalinowski J."/>
            <person name="Ruckert C."/>
        </authorList>
    </citation>
    <scope>NUCLEOTIDE SEQUENCE</scope>
    <source>
        <strain evidence="2">JCM 4956</strain>
    </source>
</reference>
<proteinExistence type="predicted"/>
<name>A0A918K1M7_9ACTN</name>
<feature type="compositionally biased region" description="Acidic residues" evidence="1">
    <location>
        <begin position="104"/>
        <end position="113"/>
    </location>
</feature>
<feature type="region of interest" description="Disordered" evidence="1">
    <location>
        <begin position="23"/>
        <end position="122"/>
    </location>
</feature>
<keyword evidence="3" id="KW-1185">Reference proteome</keyword>
<feature type="compositionally biased region" description="Low complexity" evidence="1">
    <location>
        <begin position="224"/>
        <end position="248"/>
    </location>
</feature>
<feature type="region of interest" description="Disordered" evidence="1">
    <location>
        <begin position="201"/>
        <end position="295"/>
    </location>
</feature>
<feature type="compositionally biased region" description="Acidic residues" evidence="1">
    <location>
        <begin position="82"/>
        <end position="91"/>
    </location>
</feature>
<dbReference type="AlphaFoldDB" id="A0A918K1M7"/>
<protein>
    <submittedName>
        <fullName evidence="2">Uncharacterized protein</fullName>
    </submittedName>
</protein>
<feature type="compositionally biased region" description="Acidic residues" evidence="1">
    <location>
        <begin position="33"/>
        <end position="43"/>
    </location>
</feature>
<organism evidence="2 3">
    <name type="scientific">Streptomyces fructofermentans</name>
    <dbReference type="NCBI Taxonomy" id="152141"/>
    <lineage>
        <taxon>Bacteria</taxon>
        <taxon>Bacillati</taxon>
        <taxon>Actinomycetota</taxon>
        <taxon>Actinomycetes</taxon>
        <taxon>Kitasatosporales</taxon>
        <taxon>Streptomycetaceae</taxon>
        <taxon>Streptomyces</taxon>
    </lineage>
</organism>
<sequence length="295" mass="29896">MEQRIGSKSQPLDVAAVDPAYIPGLTPARSAEPEDAAVPEEESSAGTTADEAGAEKSVTGEKSPARSAGADAAAGGGSGTEAAEDGDAEADQDAKRAESAADPEAAEDADGSGDEGPVFEASDRRARVVADRSGVRLRLDDQEAEFRWDEIGAVETESPRFGKRFTVTVHTPDRRWYPLEIEATAKSLHKEWEAGLDEVLDAYFEDGAEDPADTDAPDTDAADASDASDASDATDSTDTADTAEAAAGPEGGAAEGDAGADAGAEPATKSEAAGQPGSGKGAKGVADAKGLKDAK</sequence>
<evidence type="ECO:0000313" key="2">
    <source>
        <dbReference type="EMBL" id="GGX39711.1"/>
    </source>
</evidence>
<dbReference type="EMBL" id="BMWD01000001">
    <property type="protein sequence ID" value="GGX39711.1"/>
    <property type="molecule type" value="Genomic_DNA"/>
</dbReference>
<evidence type="ECO:0000313" key="3">
    <source>
        <dbReference type="Proteomes" id="UP000645555"/>
    </source>
</evidence>
<accession>A0A918K1M7</accession>
<reference evidence="2" key="2">
    <citation type="submission" date="2020-09" db="EMBL/GenBank/DDBJ databases">
        <authorList>
            <person name="Sun Q."/>
            <person name="Ohkuma M."/>
        </authorList>
    </citation>
    <scope>NUCLEOTIDE SEQUENCE</scope>
    <source>
        <strain evidence="2">JCM 4956</strain>
    </source>
</reference>
<comment type="caution">
    <text evidence="2">The sequence shown here is derived from an EMBL/GenBank/DDBJ whole genome shotgun (WGS) entry which is preliminary data.</text>
</comment>